<keyword evidence="1" id="KW-0732">Signal</keyword>
<reference evidence="2" key="1">
    <citation type="submission" date="2022-12" db="EMBL/GenBank/DDBJ databases">
        <title>Bacterial isolates from different developmental stages of Nematostella vectensis.</title>
        <authorList>
            <person name="Fraune S."/>
        </authorList>
    </citation>
    <scope>NUCLEOTIDE SEQUENCE</scope>
    <source>
        <strain evidence="2">G21632-S1</strain>
    </source>
</reference>
<dbReference type="Proteomes" id="UP001083770">
    <property type="component" value="Unassembled WGS sequence"/>
</dbReference>
<protein>
    <recommendedName>
        <fullName evidence="4">Secreted protein</fullName>
    </recommendedName>
</protein>
<evidence type="ECO:0000313" key="2">
    <source>
        <dbReference type="EMBL" id="MCZ4298071.1"/>
    </source>
</evidence>
<evidence type="ECO:0000256" key="1">
    <source>
        <dbReference type="SAM" id="SignalP"/>
    </source>
</evidence>
<comment type="caution">
    <text evidence="2">The sequence shown here is derived from an EMBL/GenBank/DDBJ whole genome shotgun (WGS) entry which is preliminary data.</text>
</comment>
<dbReference type="EMBL" id="JAPWGW010000002">
    <property type="protein sequence ID" value="MCZ4298071.1"/>
    <property type="molecule type" value="Genomic_DNA"/>
</dbReference>
<dbReference type="RefSeq" id="WP_269402188.1">
    <property type="nucleotide sequence ID" value="NZ_JAPWGW010000002.1"/>
</dbReference>
<proteinExistence type="predicted"/>
<keyword evidence="3" id="KW-1185">Reference proteome</keyword>
<organism evidence="2 3">
    <name type="scientific">Henriciella marina</name>
    <dbReference type="NCBI Taxonomy" id="453851"/>
    <lineage>
        <taxon>Bacteria</taxon>
        <taxon>Pseudomonadati</taxon>
        <taxon>Pseudomonadota</taxon>
        <taxon>Alphaproteobacteria</taxon>
        <taxon>Hyphomonadales</taxon>
        <taxon>Hyphomonadaceae</taxon>
        <taxon>Henriciella</taxon>
    </lineage>
</organism>
<evidence type="ECO:0000313" key="3">
    <source>
        <dbReference type="Proteomes" id="UP001083770"/>
    </source>
</evidence>
<accession>A0ABT4LUN5</accession>
<sequence length="349" mass="36582">MKLGKIHAAVTAGALLALTATAQNNTPEQASEPAPTAVIPTVQPYSIAPAPDPLATAAAVYATYQSDVTRLEQQRFEDVASIQTALNDLGSQNHDQLSRGWLAYSALIASQDPEFRAAVRDGEAYYGRDFLVRGLQNDVRYARTLHGGSAAVSAALNAGAADAQRLQATAQTVKQQAYSLQSYGWAKGKLGDSGALATRLRADSLVGRTASNDMTTAFRAPDIGNVLSTAGRAGAPSIWRNISGTADRVRVANVGTITRGTRRSVAPGSEQVADKIATLAAYRVLGSEQTGPAPIQGAMTESQTSGCMNMANLNLQQCIAATHQHFEVPFCLGEHALAEIGSCIAKVSN</sequence>
<gene>
    <name evidence="2" type="ORF">O4G74_08380</name>
</gene>
<feature type="chain" id="PRO_5046664263" description="Secreted protein" evidence="1">
    <location>
        <begin position="23"/>
        <end position="349"/>
    </location>
</feature>
<feature type="signal peptide" evidence="1">
    <location>
        <begin position="1"/>
        <end position="22"/>
    </location>
</feature>
<name>A0ABT4LUN5_9PROT</name>
<evidence type="ECO:0008006" key="4">
    <source>
        <dbReference type="Google" id="ProtNLM"/>
    </source>
</evidence>